<reference evidence="8 9" key="1">
    <citation type="submission" date="2016-03" db="EMBL/GenBank/DDBJ databases">
        <title>Draft genome sequence of the Vibrio tubiashii subs. europaeus.</title>
        <authorList>
            <person name="Spinard E."/>
            <person name="Dubert J."/>
            <person name="Nelson D.R."/>
            <person name="Barja J.L."/>
        </authorList>
    </citation>
    <scope>NUCLEOTIDE SEQUENCE [LARGE SCALE GENOMIC DNA]</scope>
    <source>
        <strain evidence="9">PP-638</strain>
        <strain evidence="8">PP2-638</strain>
        <plasmid evidence="8">p251_like</plasmid>
    </source>
</reference>
<evidence type="ECO:0000256" key="3">
    <source>
        <dbReference type="ARBA" id="ARBA00022679"/>
    </source>
</evidence>
<dbReference type="GeneID" id="78078926"/>
<dbReference type="EMBL" id="JAPFIT010000033">
    <property type="protein sequence ID" value="MDC5743332.1"/>
    <property type="molecule type" value="Genomic_DNA"/>
</dbReference>
<dbReference type="InterPro" id="IPR029063">
    <property type="entry name" value="SAM-dependent_MTases_sf"/>
</dbReference>
<dbReference type="Proteomes" id="UP001150001">
    <property type="component" value="Unassembled WGS sequence"/>
</dbReference>
<evidence type="ECO:0000256" key="2">
    <source>
        <dbReference type="ARBA" id="ARBA00022603"/>
    </source>
</evidence>
<dbReference type="OrthoDB" id="9782855at2"/>
<keyword evidence="5" id="KW-0443">Lipid metabolism</keyword>
<evidence type="ECO:0000313" key="7">
    <source>
        <dbReference type="EMBL" id="MDC5743332.1"/>
    </source>
</evidence>
<evidence type="ECO:0000256" key="6">
    <source>
        <dbReference type="PIRSR" id="PIRSR003085-1"/>
    </source>
</evidence>
<name>A0A178J4T7_9VIBR</name>
<dbReference type="PANTHER" id="PTHR43667">
    <property type="entry name" value="CYCLOPROPANE-FATTY-ACYL-PHOSPHOLIPID SYNTHASE"/>
    <property type="match status" value="1"/>
</dbReference>
<evidence type="ECO:0000256" key="4">
    <source>
        <dbReference type="ARBA" id="ARBA00022691"/>
    </source>
</evidence>
<feature type="active site" evidence="6">
    <location>
        <position position="344"/>
    </location>
</feature>
<comment type="similarity">
    <text evidence="1">Belongs to the CFA/CMAS family.</text>
</comment>
<dbReference type="CDD" id="cd02440">
    <property type="entry name" value="AdoMet_MTases"/>
    <property type="match status" value="1"/>
</dbReference>
<organism evidence="8 9">
    <name type="scientific">Vibrio europaeus</name>
    <dbReference type="NCBI Taxonomy" id="300876"/>
    <lineage>
        <taxon>Bacteria</taxon>
        <taxon>Pseudomonadati</taxon>
        <taxon>Pseudomonadota</taxon>
        <taxon>Gammaproteobacteria</taxon>
        <taxon>Vibrionales</taxon>
        <taxon>Vibrionaceae</taxon>
        <taxon>Vibrio</taxon>
        <taxon>Vibrio oreintalis group</taxon>
    </lineage>
</organism>
<keyword evidence="8" id="KW-0614">Plasmid</keyword>
<dbReference type="PIRSF" id="PIRSF003085">
    <property type="entry name" value="CMAS"/>
    <property type="match status" value="1"/>
</dbReference>
<dbReference type="RefSeq" id="WP_069669878.1">
    <property type="nucleotide sequence ID" value="NZ_JAPFIM010000025.1"/>
</dbReference>
<evidence type="ECO:0000256" key="5">
    <source>
        <dbReference type="ARBA" id="ARBA00023098"/>
    </source>
</evidence>
<protein>
    <submittedName>
        <fullName evidence="7 8">Cyclopropane-fatty-acyl-phospholipid synthase</fullName>
        <ecNumber evidence="7">2.1.1.79</ecNumber>
    </submittedName>
</protein>
<evidence type="ECO:0000256" key="1">
    <source>
        <dbReference type="ARBA" id="ARBA00010815"/>
    </source>
</evidence>
<dbReference type="GO" id="GO:0008825">
    <property type="term" value="F:cyclopropane-fatty-acyl-phospholipid synthase activity"/>
    <property type="evidence" value="ECO:0007669"/>
    <property type="project" value="UniProtKB-EC"/>
</dbReference>
<keyword evidence="10" id="KW-1185">Reference proteome</keyword>
<dbReference type="GO" id="GO:0032259">
    <property type="term" value="P:methylation"/>
    <property type="evidence" value="ECO:0007669"/>
    <property type="project" value="UniProtKB-KW"/>
</dbReference>
<comment type="caution">
    <text evidence="8">The sequence shown here is derived from an EMBL/GenBank/DDBJ whole genome shotgun (WGS) entry which is preliminary data.</text>
</comment>
<keyword evidence="4" id="KW-0949">S-adenosyl-L-methionine</keyword>
<sequence length="374" mass="43096">MLVPSDRIQQLLDNAGVNIDGPNEWDIKLNDKTLLHSLKSLNSLTLGEAFVHNQWDCDALDELTCRIAKSELYPYLYAHSSPLWRKLTSLLAKRQSVKRSQQDIQFHYDLADPFYKQLLDPLMIYSCAYWQDATTLQDAQVKKLDLICRKLDLKPNMTVLDIGCGWGGLLRYATEHYGVTGLGVTLSQAQYQWARKNLNHLPIDFVLSDYRDIPGIQQFDRVVSVGMLEHVGPANYFHYFNIIKERLREDGLALIHTIGNNQTGDTDPWIHKYIFPNGYIPALSQLAVAFEQSGLVLEDLHNIGPHYDPTLIAWWQQIESYWPQEASAQERQQKRIWQFYLLTCAGLFRARALQVWQCFFTHSGHPQPSTTRST</sequence>
<dbReference type="EC" id="2.1.1.79" evidence="7"/>
<keyword evidence="3 7" id="KW-0808">Transferase</keyword>
<dbReference type="Pfam" id="PF02353">
    <property type="entry name" value="CMAS"/>
    <property type="match status" value="1"/>
</dbReference>
<dbReference type="SUPFAM" id="SSF53335">
    <property type="entry name" value="S-adenosyl-L-methionine-dependent methyltransferases"/>
    <property type="match status" value="1"/>
</dbReference>
<accession>A0A178J4T7</accession>
<gene>
    <name evidence="7" type="primary">cfa</name>
    <name evidence="8" type="ORF">AZ468_24725</name>
    <name evidence="7" type="ORF">OPW20_25035</name>
</gene>
<dbReference type="InterPro" id="IPR050723">
    <property type="entry name" value="CFA/CMAS"/>
</dbReference>
<evidence type="ECO:0000313" key="9">
    <source>
        <dbReference type="Proteomes" id="UP000094761"/>
    </source>
</evidence>
<dbReference type="NCBIfam" id="NF008686">
    <property type="entry name" value="PRK11705.1"/>
    <property type="match status" value="1"/>
</dbReference>
<evidence type="ECO:0000313" key="8">
    <source>
        <dbReference type="EMBL" id="OAM96891.1"/>
    </source>
</evidence>
<dbReference type="AlphaFoldDB" id="A0A178J4T7"/>
<dbReference type="Proteomes" id="UP000094761">
    <property type="component" value="Unassembled WGS sequence"/>
</dbReference>
<dbReference type="EMBL" id="LUAX01000008">
    <property type="protein sequence ID" value="OAM96891.1"/>
    <property type="molecule type" value="Genomic_DNA"/>
</dbReference>
<dbReference type="GO" id="GO:0008610">
    <property type="term" value="P:lipid biosynthetic process"/>
    <property type="evidence" value="ECO:0007669"/>
    <property type="project" value="InterPro"/>
</dbReference>
<keyword evidence="2 7" id="KW-0489">Methyltransferase</keyword>
<reference evidence="7" key="2">
    <citation type="submission" date="2022-11" db="EMBL/GenBank/DDBJ databases">
        <title>Role of the vibriolysin VemA secreted by the emergent pathogen Vibrio europaeus in the colonization of Manila clam mucus.</title>
        <authorList>
            <person name="Martinez C."/>
            <person name="Rodriguez S."/>
            <person name="Vences A."/>
            <person name="Barja J.L."/>
            <person name="Toranzo A.E."/>
            <person name="Dubert J."/>
        </authorList>
    </citation>
    <scope>NUCLEOTIDE SEQUENCE</scope>
    <source>
        <strain evidence="7">3454</strain>
    </source>
</reference>
<geneLocation type="plasmid" evidence="8">
    <name>p251_like</name>
</geneLocation>
<evidence type="ECO:0000313" key="10">
    <source>
        <dbReference type="Proteomes" id="UP001150001"/>
    </source>
</evidence>
<dbReference type="Gene3D" id="3.40.50.150">
    <property type="entry name" value="Vaccinia Virus protein VP39"/>
    <property type="match status" value="1"/>
</dbReference>
<dbReference type="InterPro" id="IPR003333">
    <property type="entry name" value="CMAS"/>
</dbReference>
<dbReference type="PANTHER" id="PTHR43667:SF1">
    <property type="entry name" value="CYCLOPROPANE-FATTY-ACYL-PHOSPHOLIPID SYNTHASE"/>
    <property type="match status" value="1"/>
</dbReference>
<proteinExistence type="inferred from homology"/>